<evidence type="ECO:0000313" key="2">
    <source>
        <dbReference type="Proteomes" id="UP000485058"/>
    </source>
</evidence>
<reference evidence="1 2" key="1">
    <citation type="submission" date="2020-02" db="EMBL/GenBank/DDBJ databases">
        <title>Draft genome sequence of Haematococcus lacustris strain NIES-144.</title>
        <authorList>
            <person name="Morimoto D."/>
            <person name="Nakagawa S."/>
            <person name="Yoshida T."/>
            <person name="Sawayama S."/>
        </authorList>
    </citation>
    <scope>NUCLEOTIDE SEQUENCE [LARGE SCALE GENOMIC DNA]</scope>
    <source>
        <strain evidence="1 2">NIES-144</strain>
    </source>
</reference>
<comment type="caution">
    <text evidence="1">The sequence shown here is derived from an EMBL/GenBank/DDBJ whole genome shotgun (WGS) entry which is preliminary data.</text>
</comment>
<accession>A0A699YHB7</accession>
<feature type="non-terminal residue" evidence="1">
    <location>
        <position position="92"/>
    </location>
</feature>
<name>A0A699YHB7_HAELA</name>
<proteinExistence type="predicted"/>
<keyword evidence="2" id="KW-1185">Reference proteome</keyword>
<dbReference type="Proteomes" id="UP000485058">
    <property type="component" value="Unassembled WGS sequence"/>
</dbReference>
<gene>
    <name evidence="1" type="ORF">HaLaN_04648</name>
</gene>
<evidence type="ECO:0000313" key="1">
    <source>
        <dbReference type="EMBL" id="GFH09493.1"/>
    </source>
</evidence>
<dbReference type="EMBL" id="BLLF01000239">
    <property type="protein sequence ID" value="GFH09493.1"/>
    <property type="molecule type" value="Genomic_DNA"/>
</dbReference>
<sequence>KVVLAGLAMEPGSSKPALLVGLLRLLALGRLHRVASFVAMIEYRMLLPQAALILLRNNLYLGVTLKSSRGATASSKWIRFYQDRGACSSDDE</sequence>
<organism evidence="1 2">
    <name type="scientific">Haematococcus lacustris</name>
    <name type="common">Green alga</name>
    <name type="synonym">Haematococcus pluvialis</name>
    <dbReference type="NCBI Taxonomy" id="44745"/>
    <lineage>
        <taxon>Eukaryota</taxon>
        <taxon>Viridiplantae</taxon>
        <taxon>Chlorophyta</taxon>
        <taxon>core chlorophytes</taxon>
        <taxon>Chlorophyceae</taxon>
        <taxon>CS clade</taxon>
        <taxon>Chlamydomonadales</taxon>
        <taxon>Haematococcaceae</taxon>
        <taxon>Haematococcus</taxon>
    </lineage>
</organism>
<protein>
    <submittedName>
        <fullName evidence="1">Uncharacterized protein</fullName>
    </submittedName>
</protein>
<feature type="non-terminal residue" evidence="1">
    <location>
        <position position="1"/>
    </location>
</feature>
<dbReference type="AlphaFoldDB" id="A0A699YHB7"/>